<sequence length="60" mass="7264">SHFYERWIWRESIRQKPVQRSDILERLEPLADDLMAEKGFYLEDKCNKLGIQIIQPPTYV</sequence>
<evidence type="ECO:0000313" key="1">
    <source>
        <dbReference type="EMBL" id="KAG0429887.1"/>
    </source>
</evidence>
<comment type="caution">
    <text evidence="1">The sequence shown here is derived from an EMBL/GenBank/DDBJ whole genome shotgun (WGS) entry which is preliminary data.</text>
</comment>
<feature type="non-terminal residue" evidence="1">
    <location>
        <position position="1"/>
    </location>
</feature>
<accession>A0AC60Q7L1</accession>
<gene>
    <name evidence="1" type="ORF">HPB47_023200</name>
</gene>
<feature type="non-terminal residue" evidence="1">
    <location>
        <position position="60"/>
    </location>
</feature>
<keyword evidence="2" id="KW-1185">Reference proteome</keyword>
<reference evidence="1 2" key="1">
    <citation type="journal article" date="2020" name="Cell">
        <title>Large-Scale Comparative Analyses of Tick Genomes Elucidate Their Genetic Diversity and Vector Capacities.</title>
        <authorList>
            <consortium name="Tick Genome and Microbiome Consortium (TIGMIC)"/>
            <person name="Jia N."/>
            <person name="Wang J."/>
            <person name="Shi W."/>
            <person name="Du L."/>
            <person name="Sun Y."/>
            <person name="Zhan W."/>
            <person name="Jiang J.F."/>
            <person name="Wang Q."/>
            <person name="Zhang B."/>
            <person name="Ji P."/>
            <person name="Bell-Sakyi L."/>
            <person name="Cui X.M."/>
            <person name="Yuan T.T."/>
            <person name="Jiang B.G."/>
            <person name="Yang W.F."/>
            <person name="Lam T.T."/>
            <person name="Chang Q.C."/>
            <person name="Ding S.J."/>
            <person name="Wang X.J."/>
            <person name="Zhu J.G."/>
            <person name="Ruan X.D."/>
            <person name="Zhao L."/>
            <person name="Wei J.T."/>
            <person name="Ye R.Z."/>
            <person name="Que T.C."/>
            <person name="Du C.H."/>
            <person name="Zhou Y.H."/>
            <person name="Cheng J.X."/>
            <person name="Dai P.F."/>
            <person name="Guo W.B."/>
            <person name="Han X.H."/>
            <person name="Huang E.J."/>
            <person name="Li L.F."/>
            <person name="Wei W."/>
            <person name="Gao Y.C."/>
            <person name="Liu J.Z."/>
            <person name="Shao H.Z."/>
            <person name="Wang X."/>
            <person name="Wang C.C."/>
            <person name="Yang T.C."/>
            <person name="Huo Q.B."/>
            <person name="Li W."/>
            <person name="Chen H.Y."/>
            <person name="Chen S.E."/>
            <person name="Zhou L.G."/>
            <person name="Ni X.B."/>
            <person name="Tian J.H."/>
            <person name="Sheng Y."/>
            <person name="Liu T."/>
            <person name="Pan Y.S."/>
            <person name="Xia L.Y."/>
            <person name="Li J."/>
            <person name="Zhao F."/>
            <person name="Cao W.C."/>
        </authorList>
    </citation>
    <scope>NUCLEOTIDE SEQUENCE [LARGE SCALE GENOMIC DNA]</scope>
    <source>
        <strain evidence="1">Iper-2018</strain>
    </source>
</reference>
<proteinExistence type="predicted"/>
<name>A0AC60Q7L1_IXOPE</name>
<dbReference type="EMBL" id="JABSTQ010009372">
    <property type="protein sequence ID" value="KAG0429887.1"/>
    <property type="molecule type" value="Genomic_DNA"/>
</dbReference>
<evidence type="ECO:0000313" key="2">
    <source>
        <dbReference type="Proteomes" id="UP000805193"/>
    </source>
</evidence>
<protein>
    <submittedName>
        <fullName evidence="1">Uncharacterized protein</fullName>
    </submittedName>
</protein>
<dbReference type="Proteomes" id="UP000805193">
    <property type="component" value="Unassembled WGS sequence"/>
</dbReference>
<organism evidence="1 2">
    <name type="scientific">Ixodes persulcatus</name>
    <name type="common">Taiga tick</name>
    <dbReference type="NCBI Taxonomy" id="34615"/>
    <lineage>
        <taxon>Eukaryota</taxon>
        <taxon>Metazoa</taxon>
        <taxon>Ecdysozoa</taxon>
        <taxon>Arthropoda</taxon>
        <taxon>Chelicerata</taxon>
        <taxon>Arachnida</taxon>
        <taxon>Acari</taxon>
        <taxon>Parasitiformes</taxon>
        <taxon>Ixodida</taxon>
        <taxon>Ixodoidea</taxon>
        <taxon>Ixodidae</taxon>
        <taxon>Ixodinae</taxon>
        <taxon>Ixodes</taxon>
    </lineage>
</organism>